<protein>
    <recommendedName>
        <fullName evidence="2">tRNA (adenine(58)-N(1))-methyltransferase</fullName>
        <ecNumber evidence="2">2.1.1.220</ecNumber>
    </recommendedName>
</protein>
<evidence type="ECO:0000256" key="2">
    <source>
        <dbReference type="ARBA" id="ARBA00012796"/>
    </source>
</evidence>
<feature type="domain" description="tRNA (adenine(58)-N(1))-methyltransferase catalytic subunit TRM61 C-terminal" evidence="11">
    <location>
        <begin position="113"/>
        <end position="336"/>
    </location>
</feature>
<keyword evidence="7" id="KW-0539">Nucleus</keyword>
<dbReference type="AlphaFoldDB" id="A0A914Y756"/>
<dbReference type="GO" id="GO:0031515">
    <property type="term" value="C:tRNA (m1A) methyltransferase complex"/>
    <property type="evidence" value="ECO:0007669"/>
    <property type="project" value="InterPro"/>
</dbReference>
<keyword evidence="10" id="KW-0472">Membrane</keyword>
<dbReference type="PROSITE" id="PS51620">
    <property type="entry name" value="SAM_TRM61"/>
    <property type="match status" value="1"/>
</dbReference>
<evidence type="ECO:0000259" key="11">
    <source>
        <dbReference type="Pfam" id="PF08704"/>
    </source>
</evidence>
<evidence type="ECO:0000313" key="12">
    <source>
        <dbReference type="Proteomes" id="UP000887577"/>
    </source>
</evidence>
<evidence type="ECO:0000256" key="4">
    <source>
        <dbReference type="ARBA" id="ARBA00022679"/>
    </source>
</evidence>
<keyword evidence="4" id="KW-0808">Transferase</keyword>
<evidence type="ECO:0000256" key="5">
    <source>
        <dbReference type="ARBA" id="ARBA00022691"/>
    </source>
</evidence>
<dbReference type="GO" id="GO:0005634">
    <property type="term" value="C:nucleus"/>
    <property type="evidence" value="ECO:0007669"/>
    <property type="project" value="UniProtKB-SubCell"/>
</dbReference>
<dbReference type="GO" id="GO:0160107">
    <property type="term" value="F:tRNA (adenine(58)-N1)-methyltransferase activity"/>
    <property type="evidence" value="ECO:0007669"/>
    <property type="project" value="UniProtKB-EC"/>
</dbReference>
<dbReference type="InterPro" id="IPR049470">
    <property type="entry name" value="TRM61_C"/>
</dbReference>
<feature type="region of interest" description="Disordered" evidence="9">
    <location>
        <begin position="395"/>
        <end position="531"/>
    </location>
</feature>
<feature type="compositionally biased region" description="Polar residues" evidence="9">
    <location>
        <begin position="409"/>
        <end position="434"/>
    </location>
</feature>
<dbReference type="GO" id="GO:0030488">
    <property type="term" value="P:tRNA methylation"/>
    <property type="evidence" value="ECO:0007669"/>
    <property type="project" value="InterPro"/>
</dbReference>
<dbReference type="Proteomes" id="UP000887577">
    <property type="component" value="Unplaced"/>
</dbReference>
<evidence type="ECO:0000256" key="3">
    <source>
        <dbReference type="ARBA" id="ARBA00022603"/>
    </source>
</evidence>
<evidence type="ECO:0000313" key="13">
    <source>
        <dbReference type="WBParaSite" id="PSU_v2.g1604.t1"/>
    </source>
</evidence>
<keyword evidence="10" id="KW-0812">Transmembrane</keyword>
<evidence type="ECO:0000256" key="10">
    <source>
        <dbReference type="SAM" id="Phobius"/>
    </source>
</evidence>
<organism evidence="12 13">
    <name type="scientific">Panagrolaimus superbus</name>
    <dbReference type="NCBI Taxonomy" id="310955"/>
    <lineage>
        <taxon>Eukaryota</taxon>
        <taxon>Metazoa</taxon>
        <taxon>Ecdysozoa</taxon>
        <taxon>Nematoda</taxon>
        <taxon>Chromadorea</taxon>
        <taxon>Rhabditida</taxon>
        <taxon>Tylenchina</taxon>
        <taxon>Panagrolaimomorpha</taxon>
        <taxon>Panagrolaimoidea</taxon>
        <taxon>Panagrolaimidae</taxon>
        <taxon>Panagrolaimus</taxon>
    </lineage>
</organism>
<evidence type="ECO:0000256" key="8">
    <source>
        <dbReference type="ARBA" id="ARBA00048481"/>
    </source>
</evidence>
<dbReference type="PANTHER" id="PTHR12133">
    <property type="entry name" value="TRNA (ADENINE(58)-N(1))-METHYLTRANSFERASE"/>
    <property type="match status" value="1"/>
</dbReference>
<dbReference type="Pfam" id="PF08704">
    <property type="entry name" value="GCD14"/>
    <property type="match status" value="1"/>
</dbReference>
<dbReference type="InterPro" id="IPR029063">
    <property type="entry name" value="SAM-dependent_MTases_sf"/>
</dbReference>
<dbReference type="WBParaSite" id="PSU_v2.g1604.t1">
    <property type="protein sequence ID" value="PSU_v2.g1604.t1"/>
    <property type="gene ID" value="PSU_v2.g1604"/>
</dbReference>
<dbReference type="EC" id="2.1.1.220" evidence="2"/>
<evidence type="ECO:0000256" key="9">
    <source>
        <dbReference type="SAM" id="MobiDB-lite"/>
    </source>
</evidence>
<comment type="catalytic activity">
    <reaction evidence="8">
        <text>an adenosine in mRNA + S-adenosyl-L-methionine = an N(1)-methyladenosine in mRNA + S-adenosyl-L-homocysteine + H(+)</text>
        <dbReference type="Rhea" id="RHEA:55392"/>
        <dbReference type="Rhea" id="RHEA-COMP:12414"/>
        <dbReference type="Rhea" id="RHEA-COMP:12415"/>
        <dbReference type="ChEBI" id="CHEBI:15378"/>
        <dbReference type="ChEBI" id="CHEBI:57856"/>
        <dbReference type="ChEBI" id="CHEBI:59789"/>
        <dbReference type="ChEBI" id="CHEBI:74411"/>
        <dbReference type="ChEBI" id="CHEBI:74491"/>
    </reaction>
</comment>
<dbReference type="InterPro" id="IPR014816">
    <property type="entry name" value="tRNA_MeTrfase_Gcd14"/>
</dbReference>
<dbReference type="Gene3D" id="3.10.330.20">
    <property type="match status" value="1"/>
</dbReference>
<accession>A0A914Y756</accession>
<dbReference type="Gene3D" id="3.40.50.150">
    <property type="entry name" value="Vaccinia Virus protein VP39"/>
    <property type="match status" value="1"/>
</dbReference>
<name>A0A914Y756_9BILA</name>
<keyword evidence="12" id="KW-1185">Reference proteome</keyword>
<evidence type="ECO:0000256" key="6">
    <source>
        <dbReference type="ARBA" id="ARBA00022694"/>
    </source>
</evidence>
<sequence>MPVIDATNVESNQNLPIEIETAKPELKLLKTKKMLAMASTLSSSCEERLERASFIHYREHIEEGDTVIIYIDPKNIKSVVVQRGKTISMKNGALRHEFLIGKRYGSRVSATAGHVFALRPNPTLWSKALIRHTQILYSHDIATIIHLLDIKPGSVICESGTGSGSLTHALAVACGHNGHVYTHDIVEERVKSAEKCLEEHGLGIHSTVDCRNVCEEPFFVSNSCDGVFLDLPEPWKAIKHAKDAISRNRGGRLVNFSPCIEQVLRVVEELEKHNFQFIETIELVPKTLKVVTKKQRAFESFADEQFFKRAKFDKNESVEEQEQNDVPEDGVNKGQNKVFYKKALVPVPSIQPTLKKEEQEMFPEMDSAFNRPPANVLEKYIISPPQAIISTMDPHNEQKTQKLEESSTTRRQQQQFDNPASPDYSLQQRKTAGSSRKKIQDFINTHKSRAAQSSRRAKSSRRNSNDLTPSEKTAAEKTTDEKHSPGSSSSSKKRLLILFKKSSLRGGSDERKQSPSSKSSKRNRACRQQISMEKPISIHPMPAYLEDEKPLQQMGVSHVVVKTKLDHKQLESAMRKRNQKYRFWSIVVSLITAAIIIILMSINVVGIYKVSEIYVLYGKEVAAKSWVDIKDWKMVPETCLNLNEKSIMSRKGVRVFLIS</sequence>
<feature type="compositionally biased region" description="Basic and acidic residues" evidence="9">
    <location>
        <begin position="395"/>
        <end position="408"/>
    </location>
</feature>
<reference evidence="13" key="1">
    <citation type="submission" date="2022-11" db="UniProtKB">
        <authorList>
            <consortium name="WormBaseParasite"/>
        </authorList>
    </citation>
    <scope>IDENTIFICATION</scope>
</reference>
<dbReference type="CDD" id="cd02440">
    <property type="entry name" value="AdoMet_MTases"/>
    <property type="match status" value="1"/>
</dbReference>
<keyword evidence="6" id="KW-0819">tRNA processing</keyword>
<dbReference type="SUPFAM" id="SSF53335">
    <property type="entry name" value="S-adenosyl-L-methionine-dependent methyltransferases"/>
    <property type="match status" value="1"/>
</dbReference>
<feature type="compositionally biased region" description="Basic and acidic residues" evidence="9">
    <location>
        <begin position="473"/>
        <end position="484"/>
    </location>
</feature>
<keyword evidence="5" id="KW-0949">S-adenosyl-L-methionine</keyword>
<evidence type="ECO:0000256" key="1">
    <source>
        <dbReference type="ARBA" id="ARBA00004123"/>
    </source>
</evidence>
<proteinExistence type="predicted"/>
<evidence type="ECO:0000256" key="7">
    <source>
        <dbReference type="ARBA" id="ARBA00023242"/>
    </source>
</evidence>
<comment type="subcellular location">
    <subcellularLocation>
        <location evidence="1">Nucleus</location>
    </subcellularLocation>
</comment>
<keyword evidence="10" id="KW-1133">Transmembrane helix</keyword>
<dbReference type="PANTHER" id="PTHR12133:SF2">
    <property type="entry name" value="TRNA (ADENINE(58)-N(1))-METHYLTRANSFERASE CATALYTIC SUBUNIT TRMT61A"/>
    <property type="match status" value="1"/>
</dbReference>
<feature type="transmembrane region" description="Helical" evidence="10">
    <location>
        <begin position="583"/>
        <end position="608"/>
    </location>
</feature>
<keyword evidence="3" id="KW-0489">Methyltransferase</keyword>